<reference evidence="1 2" key="1">
    <citation type="submission" date="2024-01" db="EMBL/GenBank/DDBJ databases">
        <title>Maribacter spp. originated from different algae showed divergent polysaccharides utilization ability.</title>
        <authorList>
            <person name="Wang H."/>
            <person name="Wu Y."/>
        </authorList>
    </citation>
    <scope>NUCLEOTIDE SEQUENCE [LARGE SCALE GENOMIC DNA]</scope>
    <source>
        <strain evidence="1 2">PR1</strain>
    </source>
</reference>
<organism evidence="1 2">
    <name type="scientific">Maribacter cobaltidurans</name>
    <dbReference type="NCBI Taxonomy" id="1178778"/>
    <lineage>
        <taxon>Bacteria</taxon>
        <taxon>Pseudomonadati</taxon>
        <taxon>Bacteroidota</taxon>
        <taxon>Flavobacteriia</taxon>
        <taxon>Flavobacteriales</taxon>
        <taxon>Flavobacteriaceae</taxon>
        <taxon>Maribacter</taxon>
    </lineage>
</organism>
<dbReference type="EMBL" id="JAZDDG010000006">
    <property type="protein sequence ID" value="MEE1977270.1"/>
    <property type="molecule type" value="Genomic_DNA"/>
</dbReference>
<evidence type="ECO:0000313" key="1">
    <source>
        <dbReference type="EMBL" id="MEE1977270.1"/>
    </source>
</evidence>
<name>A0ABU7IWA1_9FLAO</name>
<accession>A0ABU7IWA1</accession>
<evidence type="ECO:0008006" key="3">
    <source>
        <dbReference type="Google" id="ProtNLM"/>
    </source>
</evidence>
<sequence>MREIVASILFVITVLNPGRTVLFGLEISPYKNKSSLYSPNISTDQNSYKKEAFQVLVQKCNVCHLTKKRVENFTLENMDSLATDINKQVFIKKKMPKGKKITLTKSEKESLTLWLNQVLIK</sequence>
<gene>
    <name evidence="1" type="ORF">V1I91_14370</name>
</gene>
<keyword evidence="2" id="KW-1185">Reference proteome</keyword>
<protein>
    <recommendedName>
        <fullName evidence="3">Haem-binding domain-containing protein</fullName>
    </recommendedName>
</protein>
<dbReference type="Proteomes" id="UP001356308">
    <property type="component" value="Unassembled WGS sequence"/>
</dbReference>
<comment type="caution">
    <text evidence="1">The sequence shown here is derived from an EMBL/GenBank/DDBJ whole genome shotgun (WGS) entry which is preliminary data.</text>
</comment>
<dbReference type="RefSeq" id="WP_272651959.1">
    <property type="nucleotide sequence ID" value="NZ_JAZDDG010000006.1"/>
</dbReference>
<evidence type="ECO:0000313" key="2">
    <source>
        <dbReference type="Proteomes" id="UP001356308"/>
    </source>
</evidence>
<proteinExistence type="predicted"/>